<comment type="caution">
    <text evidence="10">The sequence shown here is derived from an EMBL/GenBank/DDBJ whole genome shotgun (WGS) entry which is preliminary data.</text>
</comment>
<keyword evidence="8" id="KW-0479">Metal-binding</keyword>
<evidence type="ECO:0000259" key="9">
    <source>
        <dbReference type="PROSITE" id="PS50158"/>
    </source>
</evidence>
<dbReference type="Gene3D" id="3.30.70.270">
    <property type="match status" value="1"/>
</dbReference>
<dbReference type="AlphaFoldDB" id="A0A5B6VKX8"/>
<dbReference type="CDD" id="cd00303">
    <property type="entry name" value="retropepsin_like"/>
    <property type="match status" value="1"/>
</dbReference>
<keyword evidence="6" id="KW-0378">Hydrolase</keyword>
<dbReference type="SMART" id="SM00343">
    <property type="entry name" value="ZnF_C2HC"/>
    <property type="match status" value="1"/>
</dbReference>
<evidence type="ECO:0000313" key="11">
    <source>
        <dbReference type="Proteomes" id="UP000325315"/>
    </source>
</evidence>
<dbReference type="FunFam" id="3.10.10.10:FF:000007">
    <property type="entry name" value="Retrovirus-related Pol polyprotein from transposon 17.6-like Protein"/>
    <property type="match status" value="1"/>
</dbReference>
<keyword evidence="8" id="KW-0863">Zinc-finger</keyword>
<dbReference type="SUPFAM" id="SSF56672">
    <property type="entry name" value="DNA/RNA polymerases"/>
    <property type="match status" value="1"/>
</dbReference>
<dbReference type="EMBL" id="SMMG02000006">
    <property type="protein sequence ID" value="KAA3469685.1"/>
    <property type="molecule type" value="Genomic_DNA"/>
</dbReference>
<dbReference type="Pfam" id="PF08284">
    <property type="entry name" value="RVP_2"/>
    <property type="match status" value="1"/>
</dbReference>
<keyword evidence="4" id="KW-0540">Nuclease</keyword>
<organism evidence="10 11">
    <name type="scientific">Gossypium australe</name>
    <dbReference type="NCBI Taxonomy" id="47621"/>
    <lineage>
        <taxon>Eukaryota</taxon>
        <taxon>Viridiplantae</taxon>
        <taxon>Streptophyta</taxon>
        <taxon>Embryophyta</taxon>
        <taxon>Tracheophyta</taxon>
        <taxon>Spermatophyta</taxon>
        <taxon>Magnoliopsida</taxon>
        <taxon>eudicotyledons</taxon>
        <taxon>Gunneridae</taxon>
        <taxon>Pentapetalae</taxon>
        <taxon>rosids</taxon>
        <taxon>malvids</taxon>
        <taxon>Malvales</taxon>
        <taxon>Malvaceae</taxon>
        <taxon>Malvoideae</taxon>
        <taxon>Gossypium</taxon>
    </lineage>
</organism>
<dbReference type="Proteomes" id="UP000325315">
    <property type="component" value="Unassembled WGS sequence"/>
</dbReference>
<name>A0A5B6VKX8_9ROSI</name>
<dbReference type="PANTHER" id="PTHR24559:SF444">
    <property type="entry name" value="REVERSE TRANSCRIPTASE DOMAIN-CONTAINING PROTEIN"/>
    <property type="match status" value="1"/>
</dbReference>
<keyword evidence="5" id="KW-0255">Endonuclease</keyword>
<dbReference type="GO" id="GO:0008233">
    <property type="term" value="F:peptidase activity"/>
    <property type="evidence" value="ECO:0007669"/>
    <property type="project" value="UniProtKB-KW"/>
</dbReference>
<dbReference type="InterPro" id="IPR043128">
    <property type="entry name" value="Rev_trsase/Diguanyl_cyclase"/>
</dbReference>
<keyword evidence="11" id="KW-1185">Reference proteome</keyword>
<dbReference type="PANTHER" id="PTHR24559">
    <property type="entry name" value="TRANSPOSON TY3-I GAG-POL POLYPROTEIN"/>
    <property type="match status" value="1"/>
</dbReference>
<keyword evidence="1" id="KW-0645">Protease</keyword>
<dbReference type="CDD" id="cd01647">
    <property type="entry name" value="RT_LTR"/>
    <property type="match status" value="1"/>
</dbReference>
<dbReference type="InterPro" id="IPR053134">
    <property type="entry name" value="RNA-dir_DNA_polymerase"/>
</dbReference>
<dbReference type="Pfam" id="PF00098">
    <property type="entry name" value="zf-CCHC"/>
    <property type="match status" value="1"/>
</dbReference>
<keyword evidence="7" id="KW-0695">RNA-directed DNA polymerase</keyword>
<dbReference type="InterPro" id="IPR001878">
    <property type="entry name" value="Znf_CCHC"/>
</dbReference>
<protein>
    <submittedName>
        <fullName evidence="10">DNA/RNA polymerases superfamily protein</fullName>
    </submittedName>
</protein>
<dbReference type="GO" id="GO:0004519">
    <property type="term" value="F:endonuclease activity"/>
    <property type="evidence" value="ECO:0007669"/>
    <property type="project" value="UniProtKB-KW"/>
</dbReference>
<dbReference type="GO" id="GO:0003676">
    <property type="term" value="F:nucleic acid binding"/>
    <property type="evidence" value="ECO:0007669"/>
    <property type="project" value="InterPro"/>
</dbReference>
<dbReference type="InterPro" id="IPR021109">
    <property type="entry name" value="Peptidase_aspartic_dom_sf"/>
</dbReference>
<keyword evidence="2" id="KW-0808">Transferase</keyword>
<keyword evidence="3" id="KW-0548">Nucleotidyltransferase</keyword>
<accession>A0A5B6VKX8</accession>
<evidence type="ECO:0000256" key="8">
    <source>
        <dbReference type="PROSITE-ProRule" id="PRU00047"/>
    </source>
</evidence>
<dbReference type="Pfam" id="PF00078">
    <property type="entry name" value="RVT_1"/>
    <property type="match status" value="1"/>
</dbReference>
<feature type="domain" description="CCHC-type" evidence="9">
    <location>
        <begin position="32"/>
        <end position="47"/>
    </location>
</feature>
<evidence type="ECO:0000256" key="3">
    <source>
        <dbReference type="ARBA" id="ARBA00022695"/>
    </source>
</evidence>
<reference evidence="11" key="1">
    <citation type="journal article" date="2019" name="Plant Biotechnol. J.">
        <title>Genome sequencing of the Australian wild diploid species Gossypium australe highlights disease resistance and delayed gland morphogenesis.</title>
        <authorList>
            <person name="Cai Y."/>
            <person name="Cai X."/>
            <person name="Wang Q."/>
            <person name="Wang P."/>
            <person name="Zhang Y."/>
            <person name="Cai C."/>
            <person name="Xu Y."/>
            <person name="Wang K."/>
            <person name="Zhou Z."/>
            <person name="Wang C."/>
            <person name="Geng S."/>
            <person name="Li B."/>
            <person name="Dong Q."/>
            <person name="Hou Y."/>
            <person name="Wang H."/>
            <person name="Ai P."/>
            <person name="Liu Z."/>
            <person name="Yi F."/>
            <person name="Sun M."/>
            <person name="An G."/>
            <person name="Cheng J."/>
            <person name="Zhang Y."/>
            <person name="Shi Q."/>
            <person name="Xie Y."/>
            <person name="Shi X."/>
            <person name="Chang Y."/>
            <person name="Huang F."/>
            <person name="Chen Y."/>
            <person name="Hong S."/>
            <person name="Mi L."/>
            <person name="Sun Q."/>
            <person name="Zhang L."/>
            <person name="Zhou B."/>
            <person name="Peng R."/>
            <person name="Zhang X."/>
            <person name="Liu F."/>
        </authorList>
    </citation>
    <scope>NUCLEOTIDE SEQUENCE [LARGE SCALE GENOMIC DNA]</scope>
    <source>
        <strain evidence="11">cv. PA1801</strain>
    </source>
</reference>
<dbReference type="GO" id="GO:0003964">
    <property type="term" value="F:RNA-directed DNA polymerase activity"/>
    <property type="evidence" value="ECO:0007669"/>
    <property type="project" value="UniProtKB-KW"/>
</dbReference>
<dbReference type="Gene3D" id="2.40.70.10">
    <property type="entry name" value="Acid Proteases"/>
    <property type="match status" value="1"/>
</dbReference>
<dbReference type="GO" id="GO:0008270">
    <property type="term" value="F:zinc ion binding"/>
    <property type="evidence" value="ECO:0007669"/>
    <property type="project" value="UniProtKB-KW"/>
</dbReference>
<evidence type="ECO:0000256" key="6">
    <source>
        <dbReference type="ARBA" id="ARBA00022801"/>
    </source>
</evidence>
<keyword evidence="8" id="KW-0862">Zinc</keyword>
<dbReference type="OrthoDB" id="415724at2759"/>
<sequence>MAIVGNVKSNKPKCQRCGRQHIGGCWGNNRACYKCGSREHFIKDCPEMDEKDRNMNIPVESTEIVIKVSNPLGKHVLVDQVCRDCPLTIRGHCFPANLMLLSFDEFDVILGMDWLAAHDVIVNCGRKFIKLKCENGDIFRVELSESDSLPVLISSLTAKKCIRKGYESYLAFVLNTQMSEVKIESIPVVSEYPDVFPEELHGLPPTREVKFGIELVPGTTPISIAPYRMAPLELKELKVQLQELTDKGFARPSYSLWSASLNKVTVKNKYPLPRIDDLFDQLKGATVFSKIDPRSRYYQLRVKEQDVLKTAFWTRYGHYEFLVMPFGLTNAPAVFIDNELYFLTFVVIFIDDILIYSRDESEHAEHLRTVLQTLRDNQLYAKHIVSGDGIRVDPSKISTIVEWKSPRNVSEIKSFLGLADTTDGLSKDFP</sequence>
<dbReference type="InterPro" id="IPR000477">
    <property type="entry name" value="RT_dom"/>
</dbReference>
<evidence type="ECO:0000313" key="10">
    <source>
        <dbReference type="EMBL" id="KAA3469685.1"/>
    </source>
</evidence>
<proteinExistence type="predicted"/>
<dbReference type="Gene3D" id="3.10.10.10">
    <property type="entry name" value="HIV Type 1 Reverse Transcriptase, subunit A, domain 1"/>
    <property type="match status" value="2"/>
</dbReference>
<evidence type="ECO:0000256" key="1">
    <source>
        <dbReference type="ARBA" id="ARBA00022670"/>
    </source>
</evidence>
<evidence type="ECO:0000256" key="5">
    <source>
        <dbReference type="ARBA" id="ARBA00022759"/>
    </source>
</evidence>
<dbReference type="PROSITE" id="PS50158">
    <property type="entry name" value="ZF_CCHC"/>
    <property type="match status" value="1"/>
</dbReference>
<evidence type="ECO:0000256" key="7">
    <source>
        <dbReference type="ARBA" id="ARBA00022918"/>
    </source>
</evidence>
<gene>
    <name evidence="10" type="ORF">EPI10_015448</name>
</gene>
<evidence type="ECO:0000256" key="2">
    <source>
        <dbReference type="ARBA" id="ARBA00022679"/>
    </source>
</evidence>
<evidence type="ECO:0000256" key="4">
    <source>
        <dbReference type="ARBA" id="ARBA00022722"/>
    </source>
</evidence>
<dbReference type="GO" id="GO:0006508">
    <property type="term" value="P:proteolysis"/>
    <property type="evidence" value="ECO:0007669"/>
    <property type="project" value="UniProtKB-KW"/>
</dbReference>
<dbReference type="InterPro" id="IPR043502">
    <property type="entry name" value="DNA/RNA_pol_sf"/>
</dbReference>